<name>A0ACC3DW44_9PEZI</name>
<evidence type="ECO:0000313" key="2">
    <source>
        <dbReference type="Proteomes" id="UP001186974"/>
    </source>
</evidence>
<comment type="caution">
    <text evidence="1">The sequence shown here is derived from an EMBL/GenBank/DDBJ whole genome shotgun (WGS) entry which is preliminary data.</text>
</comment>
<reference evidence="1" key="1">
    <citation type="submission" date="2024-09" db="EMBL/GenBank/DDBJ databases">
        <title>Black Yeasts Isolated from many extreme environments.</title>
        <authorList>
            <person name="Coleine C."/>
            <person name="Stajich J.E."/>
            <person name="Selbmann L."/>
        </authorList>
    </citation>
    <scope>NUCLEOTIDE SEQUENCE</scope>
    <source>
        <strain evidence="1">CCFEE 5737</strain>
    </source>
</reference>
<sequence>MINPDEQQRRKTFAGLFGKMFKPTNVRPIHLELPRADEMTLDELKALDKEEAAELDVFLRRNDEAKLAEHDSNAQQQAVQIEKLETQSREAQEQIAEGHGRLKEKAARISELEELLRRLSSRPRSAMHS</sequence>
<keyword evidence="2" id="KW-1185">Reference proteome</keyword>
<evidence type="ECO:0000313" key="1">
    <source>
        <dbReference type="EMBL" id="KAK3080791.1"/>
    </source>
</evidence>
<dbReference type="Proteomes" id="UP001186974">
    <property type="component" value="Unassembled WGS sequence"/>
</dbReference>
<gene>
    <name evidence="1" type="ORF">LTS18_013101</name>
</gene>
<dbReference type="EMBL" id="JAWDJW010000400">
    <property type="protein sequence ID" value="KAK3080791.1"/>
    <property type="molecule type" value="Genomic_DNA"/>
</dbReference>
<accession>A0ACC3DW44</accession>
<proteinExistence type="predicted"/>
<organism evidence="1 2">
    <name type="scientific">Coniosporium uncinatum</name>
    <dbReference type="NCBI Taxonomy" id="93489"/>
    <lineage>
        <taxon>Eukaryota</taxon>
        <taxon>Fungi</taxon>
        <taxon>Dikarya</taxon>
        <taxon>Ascomycota</taxon>
        <taxon>Pezizomycotina</taxon>
        <taxon>Dothideomycetes</taxon>
        <taxon>Dothideomycetes incertae sedis</taxon>
        <taxon>Coniosporium</taxon>
    </lineage>
</organism>
<protein>
    <submittedName>
        <fullName evidence="1">Uncharacterized protein</fullName>
    </submittedName>
</protein>